<dbReference type="RefSeq" id="WP_106925378.1">
    <property type="nucleotide sequence ID" value="NZ_PYFT01000001.1"/>
</dbReference>
<protein>
    <submittedName>
        <fullName evidence="4">Cysteine synthase</fullName>
    </submittedName>
</protein>
<dbReference type="Pfam" id="PF00291">
    <property type="entry name" value="PALP"/>
    <property type="match status" value="1"/>
</dbReference>
<dbReference type="InterPro" id="IPR050214">
    <property type="entry name" value="Cys_Synth/Cystath_Beta-Synth"/>
</dbReference>
<evidence type="ECO:0000256" key="2">
    <source>
        <dbReference type="ARBA" id="ARBA00022898"/>
    </source>
</evidence>
<sequence length="310" mass="33865">MLLTAETLDLQEQLTNLSSFIGNTPLFPITRAFAKPGVKIYAKLEWQQLGGSVKARPAFRIIQDAVKSGRLQPGQSLLDASSGNTAIAYAAIGAAIQIPVTICLPENASDERKTLLKAFGANIVYTSRFGSTDEAQEIAKQLFSDYPDRYFYADQYGNQSNWQAHYHTTANEIFRQTKGEITHFVAGLGTTGTFTGTSRKLKELNPEIELISLQPDAAMHGLEGWKHLETARVPKIYDSTLANQNLAIDTYEAFDLIQKVAQTEGLLISPSAAANLAGAIKVAESIDEGVIVTVFPDNAEKYSEVLKSLF</sequence>
<evidence type="ECO:0000313" key="4">
    <source>
        <dbReference type="EMBL" id="PSR52092.1"/>
    </source>
</evidence>
<dbReference type="CDD" id="cd01561">
    <property type="entry name" value="CBS_like"/>
    <property type="match status" value="1"/>
</dbReference>
<evidence type="ECO:0000259" key="3">
    <source>
        <dbReference type="Pfam" id="PF00291"/>
    </source>
</evidence>
<dbReference type="SUPFAM" id="SSF53686">
    <property type="entry name" value="Tryptophan synthase beta subunit-like PLP-dependent enzymes"/>
    <property type="match status" value="1"/>
</dbReference>
<feature type="domain" description="Tryptophan synthase beta chain-like PALP" evidence="3">
    <location>
        <begin position="18"/>
        <end position="297"/>
    </location>
</feature>
<evidence type="ECO:0000313" key="5">
    <source>
        <dbReference type="Proteomes" id="UP000240357"/>
    </source>
</evidence>
<comment type="cofactor">
    <cofactor evidence="1">
        <name>pyridoxal 5'-phosphate</name>
        <dbReference type="ChEBI" id="CHEBI:597326"/>
    </cofactor>
</comment>
<dbReference type="InterPro" id="IPR036052">
    <property type="entry name" value="TrpB-like_PALP_sf"/>
</dbReference>
<dbReference type="Proteomes" id="UP000240357">
    <property type="component" value="Unassembled WGS sequence"/>
</dbReference>
<keyword evidence="2" id="KW-0663">Pyridoxal phosphate</keyword>
<dbReference type="AlphaFoldDB" id="A0A2T2Y9A3"/>
<dbReference type="PANTHER" id="PTHR10314">
    <property type="entry name" value="CYSTATHIONINE BETA-SYNTHASE"/>
    <property type="match status" value="1"/>
</dbReference>
<name>A0A2T2Y9A3_9BACT</name>
<gene>
    <name evidence="4" type="ORF">AHMF7605_00435</name>
</gene>
<reference evidence="4 5" key="1">
    <citation type="submission" date="2018-03" db="EMBL/GenBank/DDBJ databases">
        <title>Adhaeribacter sp. HMF7605 Genome sequencing and assembly.</title>
        <authorList>
            <person name="Kang H."/>
            <person name="Kang J."/>
            <person name="Cha I."/>
            <person name="Kim H."/>
            <person name="Joh K."/>
        </authorList>
    </citation>
    <scope>NUCLEOTIDE SEQUENCE [LARGE SCALE GENOMIC DNA]</scope>
    <source>
        <strain evidence="4 5">HMF7605</strain>
    </source>
</reference>
<dbReference type="Gene3D" id="3.40.50.1100">
    <property type="match status" value="2"/>
</dbReference>
<dbReference type="EMBL" id="PYFT01000001">
    <property type="protein sequence ID" value="PSR52092.1"/>
    <property type="molecule type" value="Genomic_DNA"/>
</dbReference>
<evidence type="ECO:0000256" key="1">
    <source>
        <dbReference type="ARBA" id="ARBA00001933"/>
    </source>
</evidence>
<keyword evidence="5" id="KW-1185">Reference proteome</keyword>
<comment type="caution">
    <text evidence="4">The sequence shown here is derived from an EMBL/GenBank/DDBJ whole genome shotgun (WGS) entry which is preliminary data.</text>
</comment>
<dbReference type="GO" id="GO:1901605">
    <property type="term" value="P:alpha-amino acid metabolic process"/>
    <property type="evidence" value="ECO:0007669"/>
    <property type="project" value="UniProtKB-ARBA"/>
</dbReference>
<accession>A0A2T2Y9A3</accession>
<proteinExistence type="predicted"/>
<dbReference type="OrthoDB" id="9808024at2"/>
<dbReference type="InterPro" id="IPR001926">
    <property type="entry name" value="TrpB-like_PALP"/>
</dbReference>
<organism evidence="4 5">
    <name type="scientific">Adhaeribacter arboris</name>
    <dbReference type="NCBI Taxonomy" id="2072846"/>
    <lineage>
        <taxon>Bacteria</taxon>
        <taxon>Pseudomonadati</taxon>
        <taxon>Bacteroidota</taxon>
        <taxon>Cytophagia</taxon>
        <taxon>Cytophagales</taxon>
        <taxon>Hymenobacteraceae</taxon>
        <taxon>Adhaeribacter</taxon>
    </lineage>
</organism>